<sequence length="118" mass="13855">MGRQWRRHGRTRLRPVERTNDAGSFNLDLRNDSTIRKTDNFVETVVDDELVLLHIVNGKFYSLKETGRRAWELLDDVDRFDRLVAAMQDEYDVAEATCREQLEHLLGDLHERTLVSVK</sequence>
<protein>
    <submittedName>
        <fullName evidence="1">PqqD family protein</fullName>
    </submittedName>
</protein>
<reference evidence="1 2" key="1">
    <citation type="submission" date="2018-11" db="EMBL/GenBank/DDBJ databases">
        <title>Erythrobacter spongiae sp. nov., isolated from a marine sponge.</title>
        <authorList>
            <person name="Zhuang L."/>
            <person name="Luo L."/>
        </authorList>
    </citation>
    <scope>NUCLEOTIDE SEQUENCE [LARGE SCALE GENOMIC DNA]</scope>
    <source>
        <strain evidence="1 2">HN-E23</strain>
    </source>
</reference>
<dbReference type="EMBL" id="RPFZ01000001">
    <property type="protein sequence ID" value="RPF70923.1"/>
    <property type="molecule type" value="Genomic_DNA"/>
</dbReference>
<dbReference type="Gene3D" id="1.10.10.1150">
    <property type="entry name" value="Coenzyme PQQ synthesis protein D (PqqD)"/>
    <property type="match status" value="1"/>
</dbReference>
<organism evidence="1 2">
    <name type="scientific">Aurantiacibacter spongiae</name>
    <dbReference type="NCBI Taxonomy" id="2488860"/>
    <lineage>
        <taxon>Bacteria</taxon>
        <taxon>Pseudomonadati</taxon>
        <taxon>Pseudomonadota</taxon>
        <taxon>Alphaproteobacteria</taxon>
        <taxon>Sphingomonadales</taxon>
        <taxon>Erythrobacteraceae</taxon>
        <taxon>Aurantiacibacter</taxon>
    </lineage>
</organism>
<accession>A0A3N5CPK0</accession>
<dbReference type="InterPro" id="IPR041881">
    <property type="entry name" value="PqqD_sf"/>
</dbReference>
<dbReference type="InterPro" id="IPR008792">
    <property type="entry name" value="PQQD"/>
</dbReference>
<proteinExistence type="predicted"/>
<name>A0A3N5CPK0_9SPHN</name>
<dbReference type="Proteomes" id="UP000275232">
    <property type="component" value="Unassembled WGS sequence"/>
</dbReference>
<evidence type="ECO:0000313" key="1">
    <source>
        <dbReference type="EMBL" id="RPF70923.1"/>
    </source>
</evidence>
<gene>
    <name evidence="1" type="ORF">EG799_04280</name>
</gene>
<evidence type="ECO:0000313" key="2">
    <source>
        <dbReference type="Proteomes" id="UP000275232"/>
    </source>
</evidence>
<comment type="caution">
    <text evidence="1">The sequence shown here is derived from an EMBL/GenBank/DDBJ whole genome shotgun (WGS) entry which is preliminary data.</text>
</comment>
<dbReference type="AlphaFoldDB" id="A0A3N5CPK0"/>
<keyword evidence="2" id="KW-1185">Reference proteome</keyword>
<dbReference type="Pfam" id="PF05402">
    <property type="entry name" value="PqqD"/>
    <property type="match status" value="1"/>
</dbReference>